<gene>
    <name evidence="1" type="ORF">HCU01_34020</name>
    <name evidence="2" type="ORF">SAMN05660971_03451</name>
</gene>
<dbReference type="EMBL" id="BJXU01000144">
    <property type="protein sequence ID" value="GEN25453.1"/>
    <property type="molecule type" value="Genomic_DNA"/>
</dbReference>
<reference evidence="2 3" key="1">
    <citation type="submission" date="2016-11" db="EMBL/GenBank/DDBJ databases">
        <authorList>
            <person name="Jaros S."/>
            <person name="Januszkiewicz K."/>
            <person name="Wedrychowicz H."/>
        </authorList>
    </citation>
    <scope>NUCLEOTIDE SEQUENCE [LARGE SCALE GENOMIC DNA]</scope>
    <source>
        <strain evidence="2 3">DSM 4740</strain>
    </source>
</reference>
<accession>A0A1M7KD32</accession>
<evidence type="ECO:0000313" key="1">
    <source>
        <dbReference type="EMBL" id="GEN25453.1"/>
    </source>
</evidence>
<evidence type="ECO:0000313" key="3">
    <source>
        <dbReference type="Proteomes" id="UP000184123"/>
    </source>
</evidence>
<dbReference type="STRING" id="44933.SAMN05660971_03451"/>
<dbReference type="AlphaFoldDB" id="A0A1M7KD32"/>
<name>A0A1M7KD32_9GAMM</name>
<sequence>MVMPPRLSLAGESSCQDGQCASQRGRELLSQLAADQGLDCPVSAWSARGNGPVSHPALPAGHYPIMSHRRGLVVAGLANGPVGLDLEVPLPRHRQRLTALVEMLPDTDIRSTILEAPDPQAAFYRAWTLYESLFKLAWLEGQQPSQVLAMRLTSLAPLGEIHCWSSQTPEATLSLCSRHPELEIGWAKWTATSFELQATSYPAPSNEIG</sequence>
<organism evidence="2 3">
    <name type="scientific">Halomonas cupida</name>
    <dbReference type="NCBI Taxonomy" id="44933"/>
    <lineage>
        <taxon>Bacteria</taxon>
        <taxon>Pseudomonadati</taxon>
        <taxon>Pseudomonadota</taxon>
        <taxon>Gammaproteobacteria</taxon>
        <taxon>Oceanospirillales</taxon>
        <taxon>Halomonadaceae</taxon>
        <taxon>Halomonas</taxon>
    </lineage>
</organism>
<dbReference type="Proteomes" id="UP000321726">
    <property type="component" value="Unassembled WGS sequence"/>
</dbReference>
<protein>
    <recommendedName>
        <fullName evidence="5">4'-phosphopantetheinyl transferase superfamily protein</fullName>
    </recommendedName>
</protein>
<reference evidence="1 4" key="2">
    <citation type="submission" date="2019-07" db="EMBL/GenBank/DDBJ databases">
        <title>Whole genome shotgun sequence of Halomonas cupida NBRC 102219.</title>
        <authorList>
            <person name="Hosoyama A."/>
            <person name="Uohara A."/>
            <person name="Ohji S."/>
            <person name="Ichikawa N."/>
        </authorList>
    </citation>
    <scope>NUCLEOTIDE SEQUENCE [LARGE SCALE GENOMIC DNA]</scope>
    <source>
        <strain evidence="1 4">NBRC 102219</strain>
    </source>
</reference>
<dbReference type="EMBL" id="FRCA01000010">
    <property type="protein sequence ID" value="SHM63212.1"/>
    <property type="molecule type" value="Genomic_DNA"/>
</dbReference>
<proteinExistence type="predicted"/>
<evidence type="ECO:0000313" key="2">
    <source>
        <dbReference type="EMBL" id="SHM63212.1"/>
    </source>
</evidence>
<dbReference type="Proteomes" id="UP000184123">
    <property type="component" value="Unassembled WGS sequence"/>
</dbReference>
<evidence type="ECO:0008006" key="5">
    <source>
        <dbReference type="Google" id="ProtNLM"/>
    </source>
</evidence>
<evidence type="ECO:0000313" key="4">
    <source>
        <dbReference type="Proteomes" id="UP000321726"/>
    </source>
</evidence>
<keyword evidence="4" id="KW-1185">Reference proteome</keyword>
<dbReference type="RefSeq" id="WP_174788051.1">
    <property type="nucleotide sequence ID" value="NZ_BJXU01000144.1"/>
</dbReference>